<proteinExistence type="predicted"/>
<feature type="compositionally biased region" description="Polar residues" evidence="1">
    <location>
        <begin position="193"/>
        <end position="202"/>
    </location>
</feature>
<dbReference type="Pfam" id="PF08550">
    <property type="entry name" value="GATA_AreA"/>
    <property type="match status" value="1"/>
</dbReference>
<feature type="region of interest" description="Disordered" evidence="1">
    <location>
        <begin position="249"/>
        <end position="268"/>
    </location>
</feature>
<evidence type="ECO:0000313" key="4">
    <source>
        <dbReference type="Proteomes" id="UP001162090"/>
    </source>
</evidence>
<organism evidence="3 4">
    <name type="scientific">Saccharomyces uvarum</name>
    <name type="common">Yeast</name>
    <name type="synonym">Saccharomyces bayanus var. uvarum</name>
    <dbReference type="NCBI Taxonomy" id="230603"/>
    <lineage>
        <taxon>Eukaryota</taxon>
        <taxon>Fungi</taxon>
        <taxon>Dikarya</taxon>
        <taxon>Ascomycota</taxon>
        <taxon>Saccharomycotina</taxon>
        <taxon>Saccharomycetes</taxon>
        <taxon>Saccharomycetales</taxon>
        <taxon>Saccharomycetaceae</taxon>
        <taxon>Saccharomyces</taxon>
    </lineage>
</organism>
<dbReference type="EMBL" id="OX365915">
    <property type="protein sequence ID" value="CAI4058562.1"/>
    <property type="molecule type" value="Genomic_DNA"/>
</dbReference>
<evidence type="ECO:0000256" key="1">
    <source>
        <dbReference type="SAM" id="MobiDB-lite"/>
    </source>
</evidence>
<evidence type="ECO:0000259" key="2">
    <source>
        <dbReference type="Pfam" id="PF08550"/>
    </source>
</evidence>
<feature type="compositionally biased region" description="Low complexity" evidence="1">
    <location>
        <begin position="293"/>
        <end position="306"/>
    </location>
</feature>
<dbReference type="AlphaFoldDB" id="A0AA35JEK2"/>
<dbReference type="Proteomes" id="UP001162090">
    <property type="component" value="Chromosome 4"/>
</dbReference>
<gene>
    <name evidence="3" type="primary">SUVC04G2650</name>
    <name evidence="3" type="ORF">SUVC_04G2650</name>
</gene>
<reference evidence="3" key="1">
    <citation type="submission" date="2022-10" db="EMBL/GenBank/DDBJ databases">
        <authorList>
            <person name="Byrne P K."/>
        </authorList>
    </citation>
    <scope>NUCLEOTIDE SEQUENCE</scope>
    <source>
        <strain evidence="3">CBS7001</strain>
    </source>
</reference>
<sequence length="336" mass="38263">MTLSNCASLDNLFYDPPEEEKTSKFIEAVRTSMSKSDMGPPPPPSVEANGKYCLRKVKSLSAKQWKINKKKYKSLPAARKKKYFDFYKQRNLILNLNLWKFIKFINCTGKNNYDKNNKHVKHLRKTVKNDHMSPYQKAKKMDNDKRLENIFWRSWFKAHKKKDTAACQQERHISFNDNVEQCIITTNERFIQRLPPTQLNTSDDQDAGSQPAFEPSPGNKNSKRVFYDYNCVYVASDTATATATAIINGSSEDPQHKHDIRDVPSDILPREGEADLSSVLRVDPNLNLSNISHHSPAASSSSSGHSTFIFESETETETDTDTDTDTTDDTIPTVLL</sequence>
<feature type="domain" description="Nitrogen regulatory protein areA GATA-like" evidence="2">
    <location>
        <begin position="135"/>
        <end position="157"/>
    </location>
</feature>
<accession>A0AA35JEK2</accession>
<evidence type="ECO:0000313" key="3">
    <source>
        <dbReference type="EMBL" id="CAI4058562.1"/>
    </source>
</evidence>
<protein>
    <recommendedName>
        <fullName evidence="2">Nitrogen regulatory protein areA GATA-like domain-containing protein</fullName>
    </recommendedName>
</protein>
<feature type="region of interest" description="Disordered" evidence="1">
    <location>
        <begin position="293"/>
        <end position="336"/>
    </location>
</feature>
<name>A0AA35JEK2_SACUV</name>
<dbReference type="InterPro" id="IPR013860">
    <property type="entry name" value="AreA_GATA"/>
</dbReference>
<feature type="compositionally biased region" description="Acidic residues" evidence="1">
    <location>
        <begin position="312"/>
        <end position="328"/>
    </location>
</feature>
<feature type="region of interest" description="Disordered" evidence="1">
    <location>
        <begin position="193"/>
        <end position="219"/>
    </location>
</feature>
<feature type="compositionally biased region" description="Basic and acidic residues" evidence="1">
    <location>
        <begin position="253"/>
        <end position="268"/>
    </location>
</feature>